<name>A0A9X3X3G5_9BACT</name>
<evidence type="ECO:0000313" key="3">
    <source>
        <dbReference type="Proteomes" id="UP001151081"/>
    </source>
</evidence>
<dbReference type="Proteomes" id="UP001151081">
    <property type="component" value="Unassembled WGS sequence"/>
</dbReference>
<protein>
    <submittedName>
        <fullName evidence="2">S24/S26 family peptidase</fullName>
    </submittedName>
</protein>
<keyword evidence="3" id="KW-1185">Reference proteome</keyword>
<reference evidence="2 3" key="1">
    <citation type="submission" date="2021-04" db="EMBL/GenBank/DDBJ databases">
        <title>Genome analysis of Polyangium sp.</title>
        <authorList>
            <person name="Li Y."/>
            <person name="Wang J."/>
        </authorList>
    </citation>
    <scope>NUCLEOTIDE SEQUENCE [LARGE SCALE GENOMIC DNA]</scope>
    <source>
        <strain evidence="2 3">SDU14</strain>
    </source>
</reference>
<comment type="caution">
    <text evidence="2">The sequence shown here is derived from an EMBL/GenBank/DDBJ whole genome shotgun (WGS) entry which is preliminary data.</text>
</comment>
<sequence length="100" mass="11172">MGWATGYIIKLRAGQVVSFRPRGNSMSPRIESGQLCTVEPVDPRDIRPGDIVLCKVRGTEYLHFVKSVQDGRFQIGNNRGHINGWIGHNAIFGRLVKVEP</sequence>
<dbReference type="Pfam" id="PF00717">
    <property type="entry name" value="Peptidase_S24"/>
    <property type="match status" value="1"/>
</dbReference>
<proteinExistence type="predicted"/>
<feature type="domain" description="Peptidase S24/S26A/S26B/S26C" evidence="1">
    <location>
        <begin position="13"/>
        <end position="70"/>
    </location>
</feature>
<organism evidence="2 3">
    <name type="scientific">Polyangium jinanense</name>
    <dbReference type="NCBI Taxonomy" id="2829994"/>
    <lineage>
        <taxon>Bacteria</taxon>
        <taxon>Pseudomonadati</taxon>
        <taxon>Myxococcota</taxon>
        <taxon>Polyangia</taxon>
        <taxon>Polyangiales</taxon>
        <taxon>Polyangiaceae</taxon>
        <taxon>Polyangium</taxon>
    </lineage>
</organism>
<dbReference type="InterPro" id="IPR015927">
    <property type="entry name" value="Peptidase_S24_S26A/B/C"/>
</dbReference>
<dbReference type="InterPro" id="IPR036286">
    <property type="entry name" value="LexA/Signal_pep-like_sf"/>
</dbReference>
<dbReference type="EMBL" id="JAGTJJ010000005">
    <property type="protein sequence ID" value="MDC3981583.1"/>
    <property type="molecule type" value="Genomic_DNA"/>
</dbReference>
<dbReference type="SUPFAM" id="SSF51306">
    <property type="entry name" value="LexA/Signal peptidase"/>
    <property type="match status" value="1"/>
</dbReference>
<evidence type="ECO:0000313" key="2">
    <source>
        <dbReference type="EMBL" id="MDC3981583.1"/>
    </source>
</evidence>
<dbReference type="Gene3D" id="2.10.109.10">
    <property type="entry name" value="Umud Fragment, subunit A"/>
    <property type="match status" value="1"/>
</dbReference>
<dbReference type="RefSeq" id="WP_272420252.1">
    <property type="nucleotide sequence ID" value="NZ_JAGTJJ010000005.1"/>
</dbReference>
<dbReference type="CDD" id="cd06462">
    <property type="entry name" value="Peptidase_S24_S26"/>
    <property type="match status" value="1"/>
</dbReference>
<dbReference type="AlphaFoldDB" id="A0A9X3X3G5"/>
<evidence type="ECO:0000259" key="1">
    <source>
        <dbReference type="Pfam" id="PF00717"/>
    </source>
</evidence>
<gene>
    <name evidence="2" type="ORF">KEG57_13805</name>
</gene>
<accession>A0A9X3X3G5</accession>